<dbReference type="Pfam" id="PF07883">
    <property type="entry name" value="Cupin_2"/>
    <property type="match status" value="1"/>
</dbReference>
<evidence type="ECO:0000256" key="1">
    <source>
        <dbReference type="SAM" id="SignalP"/>
    </source>
</evidence>
<evidence type="ECO:0000313" key="3">
    <source>
        <dbReference type="EMBL" id="QEY63254.1"/>
    </source>
</evidence>
<feature type="signal peptide" evidence="1">
    <location>
        <begin position="1"/>
        <end position="22"/>
    </location>
</feature>
<dbReference type="SUPFAM" id="SSF51182">
    <property type="entry name" value="RmlC-like cupins"/>
    <property type="match status" value="1"/>
</dbReference>
<keyword evidence="4" id="KW-1185">Reference proteome</keyword>
<gene>
    <name evidence="3" type="ORF">FXN65_14770</name>
</gene>
<dbReference type="RefSeq" id="WP_151133903.1">
    <property type="nucleotide sequence ID" value="NZ_CP043311.1"/>
</dbReference>
<name>A0A5J6QL67_9GAMM</name>
<evidence type="ECO:0000313" key="4">
    <source>
        <dbReference type="Proteomes" id="UP000327179"/>
    </source>
</evidence>
<dbReference type="AlphaFoldDB" id="A0A5J6QL67"/>
<dbReference type="PANTHER" id="PTHR38599:SF1">
    <property type="entry name" value="CUPIN DOMAIN PROTEIN (AFU_ORTHOLOGUE AFUA_3G13620)"/>
    <property type="match status" value="1"/>
</dbReference>
<dbReference type="InterPro" id="IPR013096">
    <property type="entry name" value="Cupin_2"/>
</dbReference>
<reference evidence="3 4" key="1">
    <citation type="submission" date="2019-08" db="EMBL/GenBank/DDBJ databases">
        <title>Whole-genome Sequencing of e-waste polymer degrading bacterium Pseudomonas sp. strain PE08.</title>
        <authorList>
            <person name="Kirdat K."/>
            <person name="Debbarma P."/>
            <person name="Narawade N."/>
            <person name="Suyal D."/>
            <person name="Thorat V."/>
            <person name="Shouche Y."/>
            <person name="Goel R."/>
            <person name="Yadav A."/>
        </authorList>
    </citation>
    <scope>NUCLEOTIDE SEQUENCE [LARGE SCALE GENOMIC DNA]</scope>
    <source>
        <strain evidence="3 4">PE08</strain>
    </source>
</reference>
<dbReference type="Gene3D" id="2.60.120.10">
    <property type="entry name" value="Jelly Rolls"/>
    <property type="match status" value="1"/>
</dbReference>
<dbReference type="InterPro" id="IPR014710">
    <property type="entry name" value="RmlC-like_jellyroll"/>
</dbReference>
<dbReference type="Proteomes" id="UP000327179">
    <property type="component" value="Chromosome"/>
</dbReference>
<dbReference type="InterPro" id="IPR011051">
    <property type="entry name" value="RmlC_Cupin_sf"/>
</dbReference>
<feature type="domain" description="Cupin type-2" evidence="2">
    <location>
        <begin position="61"/>
        <end position="126"/>
    </location>
</feature>
<dbReference type="PANTHER" id="PTHR38599">
    <property type="entry name" value="CUPIN DOMAIN PROTEIN (AFU_ORTHOLOGUE AFUA_3G13620)"/>
    <property type="match status" value="1"/>
</dbReference>
<dbReference type="EMBL" id="CP043311">
    <property type="protein sequence ID" value="QEY63254.1"/>
    <property type="molecule type" value="Genomic_DNA"/>
</dbReference>
<keyword evidence="1" id="KW-0732">Signal</keyword>
<evidence type="ECO:0000259" key="2">
    <source>
        <dbReference type="Pfam" id="PF07883"/>
    </source>
</evidence>
<dbReference type="CDD" id="cd02235">
    <property type="entry name" value="cupin_BLL4011-like"/>
    <property type="match status" value="1"/>
</dbReference>
<protein>
    <submittedName>
        <fullName evidence="3">Cupin domain-containing protein</fullName>
    </submittedName>
</protein>
<accession>A0A5J6QL67</accession>
<dbReference type="KEGG" id="plal:FXN65_14770"/>
<sequence length="143" mass="15132">MLHSAFITTAAALLAFAGLAQAGESLPQSEVGKASWQNGIHRTDLVRHDLEVPGYETIQARVDIDPGVASPRHSHPGAEVAHVLSGTFEYQLEGRAPIVLKAGDSLFIPAGTPHVAKNIGSTTASELATYTVNKSKPLLKLEE</sequence>
<feature type="chain" id="PRO_5023884789" evidence="1">
    <location>
        <begin position="23"/>
        <end position="143"/>
    </location>
</feature>
<organism evidence="3 4">
    <name type="scientific">Metapseudomonas lalkuanensis</name>
    <dbReference type="NCBI Taxonomy" id="2604832"/>
    <lineage>
        <taxon>Bacteria</taxon>
        <taxon>Pseudomonadati</taxon>
        <taxon>Pseudomonadota</taxon>
        <taxon>Gammaproteobacteria</taxon>
        <taxon>Pseudomonadales</taxon>
        <taxon>Pseudomonadaceae</taxon>
        <taxon>Metapseudomonas</taxon>
    </lineage>
</organism>
<proteinExistence type="predicted"/>